<reference evidence="7" key="1">
    <citation type="submission" date="2021-06" db="EMBL/GenBank/DDBJ databases">
        <authorList>
            <person name="Kallberg Y."/>
            <person name="Tangrot J."/>
            <person name="Rosling A."/>
        </authorList>
    </citation>
    <scope>NUCLEOTIDE SEQUENCE</scope>
    <source>
        <strain evidence="7">UK204</strain>
    </source>
</reference>
<dbReference type="PANTHER" id="PTHR11266:SF93">
    <property type="entry name" value="INTEGRAL MEMBRANE PROTEIN 25D9-6"/>
    <property type="match status" value="1"/>
</dbReference>
<protein>
    <submittedName>
        <fullName evidence="7">16814_t:CDS:1</fullName>
    </submittedName>
</protein>
<dbReference type="PANTHER" id="PTHR11266">
    <property type="entry name" value="PEROXISOMAL MEMBRANE PROTEIN 2, PXMP2 MPV17"/>
    <property type="match status" value="1"/>
</dbReference>
<dbReference type="InterPro" id="IPR007248">
    <property type="entry name" value="Mpv17_PMP22"/>
</dbReference>
<sequence>MTVQSKSIPIQQTSQSFPAFLLALYLQQLTIHPLKTKAITSGVLSGLQELVVKMALYGFLVSGPLNHVLFEALNKIFRHRTGAGAKFLQILASQLIITPIQNTVIAGVNTPAQIQKTVKKALLPIMKMSWIVSPLAMGFAQKFLPPQLWVPFFNIVGFVFGVIANTKAKRIQQQKSHDNRDQDERESQN</sequence>
<gene>
    <name evidence="7" type="ORF">FCALED_LOCUS9564</name>
</gene>
<accession>A0A9N9GPT6</accession>
<evidence type="ECO:0000313" key="8">
    <source>
        <dbReference type="Proteomes" id="UP000789570"/>
    </source>
</evidence>
<evidence type="ECO:0000256" key="5">
    <source>
        <dbReference type="ARBA" id="ARBA00023136"/>
    </source>
</evidence>
<evidence type="ECO:0000313" key="7">
    <source>
        <dbReference type="EMBL" id="CAG8621201.1"/>
    </source>
</evidence>
<name>A0A9N9GPT6_9GLOM</name>
<keyword evidence="4 6" id="KW-1133">Transmembrane helix</keyword>
<organism evidence="7 8">
    <name type="scientific">Funneliformis caledonium</name>
    <dbReference type="NCBI Taxonomy" id="1117310"/>
    <lineage>
        <taxon>Eukaryota</taxon>
        <taxon>Fungi</taxon>
        <taxon>Fungi incertae sedis</taxon>
        <taxon>Mucoromycota</taxon>
        <taxon>Glomeromycotina</taxon>
        <taxon>Glomeromycetes</taxon>
        <taxon>Glomerales</taxon>
        <taxon>Glomeraceae</taxon>
        <taxon>Funneliformis</taxon>
    </lineage>
</organism>
<dbReference type="GO" id="GO:0005778">
    <property type="term" value="C:peroxisomal membrane"/>
    <property type="evidence" value="ECO:0007669"/>
    <property type="project" value="TreeGrafter"/>
</dbReference>
<dbReference type="AlphaFoldDB" id="A0A9N9GPT6"/>
<comment type="similarity">
    <text evidence="2 6">Belongs to the peroxisomal membrane protein PXMP2/4 family.</text>
</comment>
<proteinExistence type="inferred from homology"/>
<dbReference type="Proteomes" id="UP000789570">
    <property type="component" value="Unassembled WGS sequence"/>
</dbReference>
<dbReference type="OrthoDB" id="860at2759"/>
<keyword evidence="5 6" id="KW-0472">Membrane</keyword>
<evidence type="ECO:0000256" key="4">
    <source>
        <dbReference type="ARBA" id="ARBA00022989"/>
    </source>
</evidence>
<comment type="subcellular location">
    <subcellularLocation>
        <location evidence="1">Membrane</location>
        <topology evidence="1">Multi-pass membrane protein</topology>
    </subcellularLocation>
</comment>
<keyword evidence="3 6" id="KW-0812">Transmembrane</keyword>
<evidence type="ECO:0000256" key="2">
    <source>
        <dbReference type="ARBA" id="ARBA00006824"/>
    </source>
</evidence>
<dbReference type="EMBL" id="CAJVPQ010003217">
    <property type="protein sequence ID" value="CAG8621201.1"/>
    <property type="molecule type" value="Genomic_DNA"/>
</dbReference>
<dbReference type="Pfam" id="PF04117">
    <property type="entry name" value="Mpv17_PMP22"/>
    <property type="match status" value="1"/>
</dbReference>
<feature type="transmembrane region" description="Helical" evidence="6">
    <location>
        <begin position="146"/>
        <end position="166"/>
    </location>
</feature>
<comment type="caution">
    <text evidence="6">Lacks conserved residue(s) required for the propagation of feature annotation.</text>
</comment>
<evidence type="ECO:0000256" key="3">
    <source>
        <dbReference type="ARBA" id="ARBA00022692"/>
    </source>
</evidence>
<comment type="caution">
    <text evidence="7">The sequence shown here is derived from an EMBL/GenBank/DDBJ whole genome shotgun (WGS) entry which is preliminary data.</text>
</comment>
<evidence type="ECO:0000256" key="6">
    <source>
        <dbReference type="RuleBase" id="RU363053"/>
    </source>
</evidence>
<keyword evidence="8" id="KW-1185">Reference proteome</keyword>
<evidence type="ECO:0000256" key="1">
    <source>
        <dbReference type="ARBA" id="ARBA00004141"/>
    </source>
</evidence>